<dbReference type="PRINTS" id="PR00775">
    <property type="entry name" value="HEATSHOCK90"/>
</dbReference>
<feature type="region of interest" description="C" evidence="10">
    <location>
        <begin position="544"/>
        <end position="616"/>
    </location>
</feature>
<evidence type="ECO:0000313" key="13">
    <source>
        <dbReference type="EMBL" id="ROQ30138.1"/>
    </source>
</evidence>
<evidence type="ECO:0000256" key="8">
    <source>
        <dbReference type="ARBA" id="ARBA00058590"/>
    </source>
</evidence>
<evidence type="ECO:0000256" key="9">
    <source>
        <dbReference type="ARBA" id="ARBA00070675"/>
    </source>
</evidence>
<evidence type="ECO:0000256" key="11">
    <source>
        <dbReference type="PIRSR" id="PIRSR002583-1"/>
    </source>
</evidence>
<dbReference type="InterPro" id="IPR001404">
    <property type="entry name" value="Hsp90_fam"/>
</dbReference>
<dbReference type="Pfam" id="PF00183">
    <property type="entry name" value="HSP90"/>
    <property type="match status" value="1"/>
</dbReference>
<feature type="domain" description="Histidine kinase/HSP90-like ATPase" evidence="12">
    <location>
        <begin position="26"/>
        <end position="181"/>
    </location>
</feature>
<evidence type="ECO:0000256" key="4">
    <source>
        <dbReference type="ARBA" id="ARBA00022741"/>
    </source>
</evidence>
<dbReference type="RefSeq" id="WP_123420913.1">
    <property type="nucleotide sequence ID" value="NZ_RJUL01000002.1"/>
</dbReference>
<name>A0A3N1PQ72_9GAMM</name>
<dbReference type="HAMAP" id="MF_00505">
    <property type="entry name" value="HSP90"/>
    <property type="match status" value="1"/>
</dbReference>
<dbReference type="GO" id="GO:0140662">
    <property type="term" value="F:ATP-dependent protein folding chaperone"/>
    <property type="evidence" value="ECO:0007669"/>
    <property type="project" value="InterPro"/>
</dbReference>
<dbReference type="FunFam" id="3.30.565.10:FF:000009">
    <property type="entry name" value="Molecular chaperone HtpG"/>
    <property type="match status" value="1"/>
</dbReference>
<feature type="binding site" evidence="11">
    <location>
        <position position="332"/>
    </location>
    <ligand>
        <name>ATP</name>
        <dbReference type="ChEBI" id="CHEBI:30616"/>
    </ligand>
</feature>
<feature type="binding site" evidence="11">
    <location>
        <position position="37"/>
    </location>
    <ligand>
        <name>ATP</name>
        <dbReference type="ChEBI" id="CHEBI:30616"/>
    </ligand>
</feature>
<feature type="binding site" evidence="11">
    <location>
        <position position="79"/>
    </location>
    <ligand>
        <name>ATP</name>
        <dbReference type="ChEBI" id="CHEBI:30616"/>
    </ligand>
</feature>
<comment type="subcellular location">
    <subcellularLocation>
        <location evidence="1 10">Cytoplasm</location>
    </subcellularLocation>
</comment>
<dbReference type="SMART" id="SM00387">
    <property type="entry name" value="HATPase_c"/>
    <property type="match status" value="1"/>
</dbReference>
<evidence type="ECO:0000313" key="14">
    <source>
        <dbReference type="Proteomes" id="UP000268033"/>
    </source>
</evidence>
<evidence type="ECO:0000259" key="12">
    <source>
        <dbReference type="SMART" id="SM00387"/>
    </source>
</evidence>
<dbReference type="Gene3D" id="1.20.120.790">
    <property type="entry name" value="Heat shock protein 90, C-terminal domain"/>
    <property type="match status" value="1"/>
</dbReference>
<feature type="binding site" evidence="11">
    <location>
        <begin position="121"/>
        <end position="126"/>
    </location>
    <ligand>
        <name>ATP</name>
        <dbReference type="ChEBI" id="CHEBI:30616"/>
    </ligand>
</feature>
<accession>A0A3N1PQ72</accession>
<dbReference type="Gene3D" id="3.30.565.10">
    <property type="entry name" value="Histidine kinase-like ATPase, C-terminal domain"/>
    <property type="match status" value="1"/>
</dbReference>
<keyword evidence="14" id="KW-1185">Reference proteome</keyword>
<dbReference type="Gene3D" id="3.40.50.11260">
    <property type="match status" value="1"/>
</dbReference>
<evidence type="ECO:0000256" key="7">
    <source>
        <dbReference type="ARBA" id="ARBA00023186"/>
    </source>
</evidence>
<comment type="subunit">
    <text evidence="10">Homodimer.</text>
</comment>
<comment type="function">
    <text evidence="8 10">Molecular chaperone. Has ATPase activity.</text>
</comment>
<reference evidence="13 14" key="1">
    <citation type="submission" date="2018-11" db="EMBL/GenBank/DDBJ databases">
        <title>Genomic Encyclopedia of Type Strains, Phase IV (KMG-IV): sequencing the most valuable type-strain genomes for metagenomic binning, comparative biology and taxonomic classification.</title>
        <authorList>
            <person name="Goeker M."/>
        </authorList>
    </citation>
    <scope>NUCLEOTIDE SEQUENCE [LARGE SCALE GENOMIC DNA]</scope>
    <source>
        <strain evidence="13 14">DSM 21945</strain>
    </source>
</reference>
<gene>
    <name evidence="10" type="primary">htpG</name>
    <name evidence="13" type="ORF">EDC28_102531</name>
</gene>
<comment type="similarity">
    <text evidence="2 10">Belongs to the heat shock protein 90 family.</text>
</comment>
<feature type="region of interest" description="A; substrate-binding" evidence="10">
    <location>
        <begin position="1"/>
        <end position="332"/>
    </location>
</feature>
<evidence type="ECO:0000256" key="2">
    <source>
        <dbReference type="ARBA" id="ARBA00008239"/>
    </source>
</evidence>
<feature type="binding site" evidence="11">
    <location>
        <begin position="99"/>
        <end position="100"/>
    </location>
    <ligand>
        <name>ATP</name>
        <dbReference type="ChEBI" id="CHEBI:30616"/>
    </ligand>
</feature>
<feature type="binding site" evidence="11">
    <location>
        <position position="33"/>
    </location>
    <ligand>
        <name>ATP</name>
        <dbReference type="ChEBI" id="CHEBI:30616"/>
    </ligand>
</feature>
<evidence type="ECO:0000256" key="6">
    <source>
        <dbReference type="ARBA" id="ARBA00023016"/>
    </source>
</evidence>
<dbReference type="SUPFAM" id="SSF110942">
    <property type="entry name" value="HSP90 C-terminal domain"/>
    <property type="match status" value="1"/>
</dbReference>
<dbReference type="GO" id="GO:0005737">
    <property type="term" value="C:cytoplasm"/>
    <property type="evidence" value="ECO:0007669"/>
    <property type="project" value="UniProtKB-SubCell"/>
</dbReference>
<dbReference type="InterPro" id="IPR036890">
    <property type="entry name" value="HATPase_C_sf"/>
</dbReference>
<dbReference type="EMBL" id="RJUL01000002">
    <property type="protein sequence ID" value="ROQ30138.1"/>
    <property type="molecule type" value="Genomic_DNA"/>
</dbReference>
<dbReference type="InterPro" id="IPR019805">
    <property type="entry name" value="Heat_shock_protein_90_CS"/>
</dbReference>
<dbReference type="GO" id="GO:0005524">
    <property type="term" value="F:ATP binding"/>
    <property type="evidence" value="ECO:0007669"/>
    <property type="project" value="UniProtKB-UniRule"/>
</dbReference>
<dbReference type="SUPFAM" id="SSF55874">
    <property type="entry name" value="ATPase domain of HSP90 chaperone/DNA topoisomerase II/histidine kinase"/>
    <property type="match status" value="1"/>
</dbReference>
<dbReference type="GO" id="GO:0051082">
    <property type="term" value="F:unfolded protein binding"/>
    <property type="evidence" value="ECO:0007669"/>
    <property type="project" value="UniProtKB-UniRule"/>
</dbReference>
<keyword evidence="3 10" id="KW-0963">Cytoplasm</keyword>
<dbReference type="NCBIfam" id="NF003555">
    <property type="entry name" value="PRK05218.1"/>
    <property type="match status" value="1"/>
</dbReference>
<dbReference type="InterPro" id="IPR037196">
    <property type="entry name" value="HSP90_C"/>
</dbReference>
<sequence>MTTQTHGFQTEVQQLLQLMIHSLYSNRDIFLRELISNAADAADKLRFKALENADLYEGDGDLKVRIKADKDKGTLTISDNGIGMTESEIVEHLGTIAKSGTKAFFQSLSGDAAKDSQLIGQFGVGFYSAFIVADTVEVHSRAAGAKEGVMWRSKGEGTFETGPSDKTSRGTDIVLFLKEDDKDFLESYKLEQVIHTYSDHIGVPVELFKEGKEEGEEGGFEAVNQGTALWTKSKSEVSDEEYISFYQHLSHDFGEPLTWSHNKVEGKHEYTSLLYIPKNAPWDLYQRERQSGLKLYVKRVFIMDDAEVFLPQYLRFVKGLVDSADLPLNVSREILQDSKLTQSMKGAISKRVIAMLEKLAKDKPEEYAGFWKHFGAVLKEGPAEDFANREAIAGLLRFHSTHHDDTEHLVSLDEYLERMPEGQDKIYYVVADSFNAARFSPHLEVLRKKGFEVLLLSERIDDWMMSHLTEYKGKQFASATRGELDIEATDEEKEAEKAIEGVLAKVKDSLGDKVSEVRFTHRLTDSPACVVTDEHGMSSQMAKLLASVGQAAPEVKYIFELNPEHPVVKSLDGREGENFEDAVALLFEQALLAERGSLEDPSGFVKRLNKLMLQGL</sequence>
<protein>
    <recommendedName>
        <fullName evidence="9 10">Chaperone protein HtpG</fullName>
    </recommendedName>
    <alternativeName>
        <fullName evidence="10">Heat shock protein HtpG</fullName>
    </alternativeName>
    <alternativeName>
        <fullName evidence="10">High temperature protein G</fullName>
    </alternativeName>
</protein>
<dbReference type="PANTHER" id="PTHR11528">
    <property type="entry name" value="HEAT SHOCK PROTEIN 90 FAMILY MEMBER"/>
    <property type="match status" value="1"/>
</dbReference>
<dbReference type="SUPFAM" id="SSF54211">
    <property type="entry name" value="Ribosomal protein S5 domain 2-like"/>
    <property type="match status" value="1"/>
</dbReference>
<evidence type="ECO:0000256" key="1">
    <source>
        <dbReference type="ARBA" id="ARBA00004496"/>
    </source>
</evidence>
<keyword evidence="7 10" id="KW-0143">Chaperone</keyword>
<evidence type="ECO:0000256" key="5">
    <source>
        <dbReference type="ARBA" id="ARBA00022840"/>
    </source>
</evidence>
<dbReference type="PROSITE" id="PS00298">
    <property type="entry name" value="HSP90"/>
    <property type="match status" value="1"/>
</dbReference>
<organism evidence="13 14">
    <name type="scientific">Gallaecimonas pentaromativorans</name>
    <dbReference type="NCBI Taxonomy" id="584787"/>
    <lineage>
        <taxon>Bacteria</taxon>
        <taxon>Pseudomonadati</taxon>
        <taxon>Pseudomonadota</taxon>
        <taxon>Gammaproteobacteria</taxon>
        <taxon>Enterobacterales</taxon>
        <taxon>Gallaecimonadaceae</taxon>
        <taxon>Gallaecimonas</taxon>
    </lineage>
</organism>
<dbReference type="PIRSF" id="PIRSF002583">
    <property type="entry name" value="Hsp90"/>
    <property type="match status" value="1"/>
</dbReference>
<comment type="caution">
    <text evidence="13">The sequence shown here is derived from an EMBL/GenBank/DDBJ whole genome shotgun (WGS) entry which is preliminary data.</text>
</comment>
<dbReference type="FunFam" id="3.30.230.80:FF:000002">
    <property type="entry name" value="Molecular chaperone HtpG"/>
    <property type="match status" value="1"/>
</dbReference>
<evidence type="ECO:0000256" key="3">
    <source>
        <dbReference type="ARBA" id="ARBA00022490"/>
    </source>
</evidence>
<proteinExistence type="inferred from homology"/>
<feature type="binding site" evidence="11">
    <location>
        <position position="84"/>
    </location>
    <ligand>
        <name>ATP</name>
        <dbReference type="ChEBI" id="CHEBI:30616"/>
    </ligand>
</feature>
<feature type="binding site" evidence="11">
    <location>
        <position position="171"/>
    </location>
    <ligand>
        <name>ATP</name>
        <dbReference type="ChEBI" id="CHEBI:30616"/>
    </ligand>
</feature>
<dbReference type="Gene3D" id="3.30.230.80">
    <property type="match status" value="1"/>
</dbReference>
<feature type="binding site" evidence="11">
    <location>
        <position position="98"/>
    </location>
    <ligand>
        <name>ATP</name>
        <dbReference type="ChEBI" id="CHEBI:30616"/>
    </ligand>
</feature>
<keyword evidence="6 10" id="KW-0346">Stress response</keyword>
<dbReference type="InterPro" id="IPR020575">
    <property type="entry name" value="Hsp90_N"/>
</dbReference>
<dbReference type="STRING" id="584787.GCA_001247655_00451"/>
<dbReference type="AlphaFoldDB" id="A0A3N1PQ72"/>
<evidence type="ECO:0000256" key="10">
    <source>
        <dbReference type="HAMAP-Rule" id="MF_00505"/>
    </source>
</evidence>
<dbReference type="Pfam" id="PF02518">
    <property type="entry name" value="HATPase_c"/>
    <property type="match status" value="1"/>
</dbReference>
<dbReference type="InterPro" id="IPR003594">
    <property type="entry name" value="HATPase_dom"/>
</dbReference>
<dbReference type="InterPro" id="IPR020568">
    <property type="entry name" value="Ribosomal_Su5_D2-typ_SF"/>
</dbReference>
<comment type="caution">
    <text evidence="10">Lacks conserved residue(s) required for the propagation of feature annotation.</text>
</comment>
<dbReference type="CDD" id="cd16927">
    <property type="entry name" value="HATPase_Hsp90-like"/>
    <property type="match status" value="1"/>
</dbReference>
<keyword evidence="4 10" id="KW-0547">Nucleotide-binding</keyword>
<keyword evidence="5 10" id="KW-0067">ATP-binding</keyword>
<dbReference type="Proteomes" id="UP000268033">
    <property type="component" value="Unassembled WGS sequence"/>
</dbReference>
<dbReference type="GO" id="GO:0016887">
    <property type="term" value="F:ATP hydrolysis activity"/>
    <property type="evidence" value="ECO:0007669"/>
    <property type="project" value="InterPro"/>
</dbReference>